<dbReference type="EMBL" id="RIBY02001125">
    <property type="protein sequence ID" value="KAH9832145.1"/>
    <property type="molecule type" value="Genomic_DNA"/>
</dbReference>
<gene>
    <name evidence="2" type="ORF">Tdes44962_MAKER08835</name>
</gene>
<evidence type="ECO:0000313" key="2">
    <source>
        <dbReference type="EMBL" id="KAH9832145.1"/>
    </source>
</evidence>
<evidence type="ECO:0000256" key="1">
    <source>
        <dbReference type="SAM" id="MobiDB-lite"/>
    </source>
</evidence>
<dbReference type="AlphaFoldDB" id="A0A9W7SUS7"/>
<comment type="caution">
    <text evidence="2">The sequence shown here is derived from an EMBL/GenBank/DDBJ whole genome shotgun (WGS) entry which is preliminary data.</text>
</comment>
<reference evidence="2 3" key="1">
    <citation type="journal article" date="2018" name="IMA Fungus">
        <title>IMA Genome-F 10: Nine draft genome sequences of Claviceps purpurea s.lat., including C. arundinis, C. humidiphila, and C. cf. spartinae, pseudomolecules for the pitch canker pathogen Fusarium circinatum, draft genome of Davidsoniella eucalypti, Grosmannia galeiformis, Quambalaria eucalypti, and Teratosphaeria destructans.</title>
        <authorList>
            <person name="Wingfield B.D."/>
            <person name="Liu M."/>
            <person name="Nguyen H.D."/>
            <person name="Lane F.A."/>
            <person name="Morgan S.W."/>
            <person name="De Vos L."/>
            <person name="Wilken P.M."/>
            <person name="Duong T.A."/>
            <person name="Aylward J."/>
            <person name="Coetzee M.P."/>
            <person name="Dadej K."/>
            <person name="De Beer Z.W."/>
            <person name="Findlay W."/>
            <person name="Havenga M."/>
            <person name="Kolarik M."/>
            <person name="Menzies J.G."/>
            <person name="Naidoo K."/>
            <person name="Pochopski O."/>
            <person name="Shoukouhi P."/>
            <person name="Santana Q.C."/>
            <person name="Seifert K.A."/>
            <person name="Soal N."/>
            <person name="Steenkamp E.T."/>
            <person name="Tatham C.T."/>
            <person name="van der Nest M.A."/>
            <person name="Wingfield M.J."/>
        </authorList>
    </citation>
    <scope>NUCLEOTIDE SEQUENCE [LARGE SCALE GENOMIC DNA]</scope>
    <source>
        <strain evidence="2">CMW44962</strain>
    </source>
</reference>
<evidence type="ECO:0000313" key="3">
    <source>
        <dbReference type="Proteomes" id="UP001138500"/>
    </source>
</evidence>
<dbReference type="Proteomes" id="UP001138500">
    <property type="component" value="Unassembled WGS sequence"/>
</dbReference>
<proteinExistence type="predicted"/>
<accession>A0A9W7SUS7</accession>
<name>A0A9W7SUS7_9PEZI</name>
<keyword evidence="3" id="KW-1185">Reference proteome</keyword>
<organism evidence="2 3">
    <name type="scientific">Teratosphaeria destructans</name>
    <dbReference type="NCBI Taxonomy" id="418781"/>
    <lineage>
        <taxon>Eukaryota</taxon>
        <taxon>Fungi</taxon>
        <taxon>Dikarya</taxon>
        <taxon>Ascomycota</taxon>
        <taxon>Pezizomycotina</taxon>
        <taxon>Dothideomycetes</taxon>
        <taxon>Dothideomycetidae</taxon>
        <taxon>Mycosphaerellales</taxon>
        <taxon>Teratosphaeriaceae</taxon>
        <taxon>Teratosphaeria</taxon>
    </lineage>
</organism>
<protein>
    <submittedName>
        <fullName evidence="2">Uncharacterized protein</fullName>
    </submittedName>
</protein>
<feature type="region of interest" description="Disordered" evidence="1">
    <location>
        <begin position="1"/>
        <end position="21"/>
    </location>
</feature>
<reference evidence="2 3" key="2">
    <citation type="journal article" date="2021" name="Curr. Genet.">
        <title>Genetic response to nitrogen starvation in the aggressive Eucalyptus foliar pathogen Teratosphaeria destructans.</title>
        <authorList>
            <person name="Havenga M."/>
            <person name="Wingfield B.D."/>
            <person name="Wingfield M.J."/>
            <person name="Dreyer L.L."/>
            <person name="Roets F."/>
            <person name="Aylward J."/>
        </authorList>
    </citation>
    <scope>NUCLEOTIDE SEQUENCE [LARGE SCALE GENOMIC DNA]</scope>
    <source>
        <strain evidence="2">CMW44962</strain>
    </source>
</reference>
<sequence>MRNLRHFCGTRTTRETGERASAGGQQYLELLANPRNQLIPLHLARVQIFQPLEDTAEALELTNW</sequence>